<accession>A0ABR1XQN7</accession>
<sequence length="173" mass="19029">MATQYPLLKALSNLSRVRIVRSAVRALGESGLCISSHYSLAEPTQAGKTCRGTIMAQSFESLDILNCLCFGIHVSLYLLVCLALSRHVGGALCTTVAAATLRLLQLTARLGKTPPPHLSSRIRAGQALVLPCHMRRCERHRSFTWVVRWKPPNNAKLDNRVMLRVAWTGLIVA</sequence>
<dbReference type="EMBL" id="JBBWUH010000006">
    <property type="protein sequence ID" value="KAK8163959.1"/>
    <property type="molecule type" value="Genomic_DNA"/>
</dbReference>
<evidence type="ECO:0000313" key="2">
    <source>
        <dbReference type="Proteomes" id="UP001456524"/>
    </source>
</evidence>
<proteinExistence type="predicted"/>
<reference evidence="1 2" key="1">
    <citation type="journal article" date="2022" name="G3 (Bethesda)">
        <title>Enemy or ally: a genomic approach to elucidate the lifestyle of Phyllosticta citrichinaensis.</title>
        <authorList>
            <person name="Buijs V.A."/>
            <person name="Groenewald J.Z."/>
            <person name="Haridas S."/>
            <person name="LaButti K.M."/>
            <person name="Lipzen A."/>
            <person name="Martin F.M."/>
            <person name="Barry K."/>
            <person name="Grigoriev I.V."/>
            <person name="Crous P.W."/>
            <person name="Seidl M.F."/>
        </authorList>
    </citation>
    <scope>NUCLEOTIDE SEQUENCE [LARGE SCALE GENOMIC DNA]</scope>
    <source>
        <strain evidence="1 2">CBS 129764</strain>
    </source>
</reference>
<dbReference type="Proteomes" id="UP001456524">
    <property type="component" value="Unassembled WGS sequence"/>
</dbReference>
<evidence type="ECO:0000313" key="1">
    <source>
        <dbReference type="EMBL" id="KAK8163959.1"/>
    </source>
</evidence>
<keyword evidence="2" id="KW-1185">Reference proteome</keyword>
<gene>
    <name evidence="1" type="ORF">IWX90DRAFT_245064</name>
</gene>
<comment type="caution">
    <text evidence="1">The sequence shown here is derived from an EMBL/GenBank/DDBJ whole genome shotgun (WGS) entry which is preliminary data.</text>
</comment>
<protein>
    <submittedName>
        <fullName evidence="1">Uncharacterized protein</fullName>
    </submittedName>
</protein>
<name>A0ABR1XQN7_9PEZI</name>
<organism evidence="1 2">
    <name type="scientific">Phyllosticta citrichinensis</name>
    <dbReference type="NCBI Taxonomy" id="1130410"/>
    <lineage>
        <taxon>Eukaryota</taxon>
        <taxon>Fungi</taxon>
        <taxon>Dikarya</taxon>
        <taxon>Ascomycota</taxon>
        <taxon>Pezizomycotina</taxon>
        <taxon>Dothideomycetes</taxon>
        <taxon>Dothideomycetes incertae sedis</taxon>
        <taxon>Botryosphaeriales</taxon>
        <taxon>Phyllostictaceae</taxon>
        <taxon>Phyllosticta</taxon>
    </lineage>
</organism>